<dbReference type="EMBL" id="SLUN01000038">
    <property type="protein sequence ID" value="TCL59752.1"/>
    <property type="molecule type" value="Genomic_DNA"/>
</dbReference>
<evidence type="ECO:0000313" key="1">
    <source>
        <dbReference type="EMBL" id="TCL59752.1"/>
    </source>
</evidence>
<gene>
    <name evidence="1" type="ORF">EDC14_103845</name>
</gene>
<proteinExistence type="predicted"/>
<dbReference type="Proteomes" id="UP000295008">
    <property type="component" value="Unassembled WGS sequence"/>
</dbReference>
<sequence length="43" mass="4621">MLTIENLSKTYYPAGKEALKDVTLHIEAGEFMALLGQNGGKAP</sequence>
<dbReference type="Gene3D" id="3.40.50.300">
    <property type="entry name" value="P-loop containing nucleotide triphosphate hydrolases"/>
    <property type="match status" value="1"/>
</dbReference>
<comment type="caution">
    <text evidence="1">The sequence shown here is derived from an EMBL/GenBank/DDBJ whole genome shotgun (WGS) entry which is preliminary data.</text>
</comment>
<accession>A0A4R1R374</accession>
<name>A0A4R1R374_HYDET</name>
<organism evidence="1 2">
    <name type="scientific">Hydrogenispora ethanolica</name>
    <dbReference type="NCBI Taxonomy" id="1082276"/>
    <lineage>
        <taxon>Bacteria</taxon>
        <taxon>Bacillati</taxon>
        <taxon>Bacillota</taxon>
        <taxon>Hydrogenispora</taxon>
    </lineage>
</organism>
<dbReference type="RefSeq" id="WP_279388788.1">
    <property type="nucleotide sequence ID" value="NZ_SLUN01000038.1"/>
</dbReference>
<dbReference type="InterPro" id="IPR027417">
    <property type="entry name" value="P-loop_NTPase"/>
</dbReference>
<evidence type="ECO:0000313" key="2">
    <source>
        <dbReference type="Proteomes" id="UP000295008"/>
    </source>
</evidence>
<evidence type="ECO:0008006" key="3">
    <source>
        <dbReference type="Google" id="ProtNLM"/>
    </source>
</evidence>
<protein>
    <recommendedName>
        <fullName evidence="3">ABC transporter family protein</fullName>
    </recommendedName>
</protein>
<dbReference type="AlphaFoldDB" id="A0A4R1R374"/>
<keyword evidence="2" id="KW-1185">Reference proteome</keyword>
<reference evidence="1 2" key="1">
    <citation type="submission" date="2019-03" db="EMBL/GenBank/DDBJ databases">
        <title>Genomic Encyclopedia of Type Strains, Phase IV (KMG-IV): sequencing the most valuable type-strain genomes for metagenomic binning, comparative biology and taxonomic classification.</title>
        <authorList>
            <person name="Goeker M."/>
        </authorList>
    </citation>
    <scope>NUCLEOTIDE SEQUENCE [LARGE SCALE GENOMIC DNA]</scope>
    <source>
        <strain evidence="1 2">LX-B</strain>
    </source>
</reference>
<dbReference type="SUPFAM" id="SSF52540">
    <property type="entry name" value="P-loop containing nucleoside triphosphate hydrolases"/>
    <property type="match status" value="1"/>
</dbReference>